<gene>
    <name evidence="1" type="ORF">Atai01_77240</name>
</gene>
<organism evidence="1 2">
    <name type="scientific">Amycolatopsis taiwanensis</name>
    <dbReference type="NCBI Taxonomy" id="342230"/>
    <lineage>
        <taxon>Bacteria</taxon>
        <taxon>Bacillati</taxon>
        <taxon>Actinomycetota</taxon>
        <taxon>Actinomycetes</taxon>
        <taxon>Pseudonocardiales</taxon>
        <taxon>Pseudonocardiaceae</taxon>
        <taxon>Amycolatopsis</taxon>
    </lineage>
</organism>
<dbReference type="SUPFAM" id="SSF56784">
    <property type="entry name" value="HAD-like"/>
    <property type="match status" value="1"/>
</dbReference>
<sequence>MTSRTAVVDLDGVLYTGDTFAVLARHRYLRSPGRALAVAANSPRLARAWCHEHRRPGVLRELAVRAVAGMPRSSYDALARELGKRMACSRRVAWDGVAVLTALCDAGWRVIVVTASEHELASAYLHGAGLGAVELIASRLDPAAGRFVLHNYGAEKVRQLELAGCPRWDLAYTDSLSDLPLLARAGRRILVNPSDAVYRRAAGRLGSEPETVRWGRR</sequence>
<dbReference type="InterPro" id="IPR036412">
    <property type="entry name" value="HAD-like_sf"/>
</dbReference>
<dbReference type="Proteomes" id="UP001165136">
    <property type="component" value="Unassembled WGS sequence"/>
</dbReference>
<dbReference type="EMBL" id="BSTI01000031">
    <property type="protein sequence ID" value="GLY71105.1"/>
    <property type="molecule type" value="Genomic_DNA"/>
</dbReference>
<evidence type="ECO:0008006" key="3">
    <source>
        <dbReference type="Google" id="ProtNLM"/>
    </source>
</evidence>
<protein>
    <recommendedName>
        <fullName evidence="3">Haloacid dehalogenase</fullName>
    </recommendedName>
</protein>
<keyword evidence="2" id="KW-1185">Reference proteome</keyword>
<comment type="caution">
    <text evidence="1">The sequence shown here is derived from an EMBL/GenBank/DDBJ whole genome shotgun (WGS) entry which is preliminary data.</text>
</comment>
<name>A0A9W6VJW7_9PSEU</name>
<dbReference type="AlphaFoldDB" id="A0A9W6VJW7"/>
<proteinExistence type="predicted"/>
<reference evidence="1" key="1">
    <citation type="submission" date="2023-03" db="EMBL/GenBank/DDBJ databases">
        <title>Amycolatopsis taiwanensis NBRC 103393.</title>
        <authorList>
            <person name="Ichikawa N."/>
            <person name="Sato H."/>
            <person name="Tonouchi N."/>
        </authorList>
    </citation>
    <scope>NUCLEOTIDE SEQUENCE</scope>
    <source>
        <strain evidence="1">NBRC 103393</strain>
    </source>
</reference>
<evidence type="ECO:0000313" key="1">
    <source>
        <dbReference type="EMBL" id="GLY71105.1"/>
    </source>
</evidence>
<evidence type="ECO:0000313" key="2">
    <source>
        <dbReference type="Proteomes" id="UP001165136"/>
    </source>
</evidence>
<dbReference type="Gene3D" id="3.40.50.1000">
    <property type="entry name" value="HAD superfamily/HAD-like"/>
    <property type="match status" value="1"/>
</dbReference>
<dbReference type="InterPro" id="IPR023214">
    <property type="entry name" value="HAD_sf"/>
</dbReference>
<dbReference type="Pfam" id="PF12710">
    <property type="entry name" value="HAD"/>
    <property type="match status" value="1"/>
</dbReference>
<accession>A0A9W6VJW7</accession>
<dbReference type="RefSeq" id="WP_285490672.1">
    <property type="nucleotide sequence ID" value="NZ_BSTI01000031.1"/>
</dbReference>